<sequence>MYAVAKEHRSNKLLTQVRRAPTLDKFDGPISVNRPNSIELNEICKPALQLKQCALTPQNNKLYRATHQDQQNEEISVQHEDMIRYINDSWRRIQRELEYLHNKPTNVGDNNQVNGSKMVDTANTTFVKIKHINSSTSSSIPKNFVPFDLESFFGQRFIQKLLQSSS</sequence>
<evidence type="ECO:0000256" key="3">
    <source>
        <dbReference type="ARBA" id="ARBA00010821"/>
    </source>
</evidence>
<dbReference type="EMBL" id="SDOV01000005">
    <property type="protein sequence ID" value="KAH7640682.1"/>
    <property type="molecule type" value="Genomic_DNA"/>
</dbReference>
<keyword evidence="5" id="KW-0539">Nucleus</keyword>
<dbReference type="Proteomes" id="UP000790347">
    <property type="component" value="Unassembled WGS sequence"/>
</dbReference>
<dbReference type="Pfam" id="PF14799">
    <property type="entry name" value="FAM195"/>
    <property type="match status" value="1"/>
</dbReference>
<reference evidence="7" key="1">
    <citation type="submission" date="2013-05" db="EMBL/GenBank/DDBJ databases">
        <authorList>
            <person name="Yim A.K.Y."/>
            <person name="Chan T.F."/>
            <person name="Ji K.M."/>
            <person name="Liu X.Y."/>
            <person name="Zhou J.W."/>
            <person name="Li R.Q."/>
            <person name="Yang K.Y."/>
            <person name="Li J."/>
            <person name="Li M."/>
            <person name="Law P.T.W."/>
            <person name="Wu Y.L."/>
            <person name="Cai Z.L."/>
            <person name="Qin H."/>
            <person name="Bao Y."/>
            <person name="Leung R.K.K."/>
            <person name="Ng P.K.S."/>
            <person name="Zou J."/>
            <person name="Zhong X.J."/>
            <person name="Ran P.X."/>
            <person name="Zhong N.S."/>
            <person name="Liu Z.G."/>
            <person name="Tsui S.K.W."/>
        </authorList>
    </citation>
    <scope>NUCLEOTIDE SEQUENCE</scope>
    <source>
        <strain evidence="7">Derf</strain>
        <tissue evidence="7">Whole organism</tissue>
    </source>
</reference>
<keyword evidence="4" id="KW-0963">Cytoplasm</keyword>
<dbReference type="EMBL" id="ASGP02000001">
    <property type="protein sequence ID" value="KAH9526220.1"/>
    <property type="molecule type" value="Genomic_DNA"/>
</dbReference>
<name>A0A922I8C7_DERFA</name>
<dbReference type="GO" id="GO:0005634">
    <property type="term" value="C:nucleus"/>
    <property type="evidence" value="ECO:0007669"/>
    <property type="project" value="UniProtKB-SubCell"/>
</dbReference>
<comment type="caution">
    <text evidence="7">The sequence shown here is derived from an EMBL/GenBank/DDBJ whole genome shotgun (WGS) entry which is preliminary data.</text>
</comment>
<reference evidence="6" key="3">
    <citation type="journal article" date="2021" name="World Allergy Organ. J.">
        <title>Chromosome-level assembly of Dermatophagoides farinae genome and transcriptome reveals two novel allergens Der f 37 and Der f 39.</title>
        <authorList>
            <person name="Chen J."/>
            <person name="Cai Z."/>
            <person name="Fan D."/>
            <person name="Hu J."/>
            <person name="Hou Y."/>
            <person name="He Y."/>
            <person name="Zhang Z."/>
            <person name="Zhao Z."/>
            <person name="Gao P."/>
            <person name="Hu W."/>
            <person name="Sun J."/>
            <person name="Li J."/>
            <person name="Ji K."/>
        </authorList>
    </citation>
    <scope>NUCLEOTIDE SEQUENCE</scope>
    <source>
        <strain evidence="6">JKM2019</strain>
    </source>
</reference>
<comment type="similarity">
    <text evidence="3">Belongs to the MCRIP family.</text>
</comment>
<dbReference type="InterPro" id="IPR029428">
    <property type="entry name" value="MCRIP"/>
</dbReference>
<protein>
    <submittedName>
        <fullName evidence="6">Mapk regulated corepressor interacting protein 2-like isoform x1</fullName>
    </submittedName>
</protein>
<evidence type="ECO:0000313" key="7">
    <source>
        <dbReference type="EMBL" id="KAH9526220.1"/>
    </source>
</evidence>
<proteinExistence type="inferred from homology"/>
<dbReference type="GO" id="GO:0010494">
    <property type="term" value="C:cytoplasmic stress granule"/>
    <property type="evidence" value="ECO:0007669"/>
    <property type="project" value="UniProtKB-SubCell"/>
</dbReference>
<reference evidence="7" key="4">
    <citation type="journal article" date="2022" name="Res Sq">
        <title>Comparative Genomics Reveals Insights into the Divergent Evolution of Astigmatic Mites and Household Pest Adaptations.</title>
        <authorList>
            <person name="Xiong Q."/>
            <person name="Wan A.T.-Y."/>
            <person name="Liu X.-Y."/>
            <person name="Fung C.S.-H."/>
            <person name="Xiao X."/>
            <person name="Malainual N."/>
            <person name="Hou J."/>
            <person name="Wang L."/>
            <person name="Wang M."/>
            <person name="Yang K."/>
            <person name="Cui Y."/>
            <person name="Leung E."/>
            <person name="Nong W."/>
            <person name="Shin S.-K."/>
            <person name="Au S."/>
            <person name="Jeong K.Y."/>
            <person name="Chew F.T."/>
            <person name="Hui J."/>
            <person name="Leung T.F."/>
            <person name="Tungtrongchitr A."/>
            <person name="Zhong N."/>
            <person name="Liu Z."/>
            <person name="Tsui S."/>
        </authorList>
    </citation>
    <scope>NUCLEOTIDE SEQUENCE</scope>
    <source>
        <strain evidence="7">Derf</strain>
        <tissue evidence="7">Whole organism</tissue>
    </source>
</reference>
<dbReference type="Proteomes" id="UP000828236">
    <property type="component" value="Unassembled WGS sequence"/>
</dbReference>
<accession>A0A922I8C7</accession>
<evidence type="ECO:0000313" key="6">
    <source>
        <dbReference type="EMBL" id="KAH7640682.1"/>
    </source>
</evidence>
<gene>
    <name evidence="7" type="ORF">DERF_000320</name>
    <name evidence="6" type="ORF">HUG17_8151</name>
</gene>
<evidence type="ECO:0000313" key="8">
    <source>
        <dbReference type="Proteomes" id="UP000790347"/>
    </source>
</evidence>
<reference evidence="6" key="2">
    <citation type="submission" date="2020-06" db="EMBL/GenBank/DDBJ databases">
        <authorList>
            <person name="Ji K."/>
            <person name="Li J."/>
        </authorList>
    </citation>
    <scope>NUCLEOTIDE SEQUENCE</scope>
    <source>
        <strain evidence="6">JKM2019</strain>
        <tissue evidence="6">Whole body</tissue>
    </source>
</reference>
<comment type="subcellular location">
    <subcellularLocation>
        <location evidence="2">Cytoplasm</location>
        <location evidence="2">Stress granule</location>
    </subcellularLocation>
    <subcellularLocation>
        <location evidence="1">Nucleus</location>
    </subcellularLocation>
</comment>
<evidence type="ECO:0000256" key="1">
    <source>
        <dbReference type="ARBA" id="ARBA00004123"/>
    </source>
</evidence>
<evidence type="ECO:0000256" key="5">
    <source>
        <dbReference type="ARBA" id="ARBA00023242"/>
    </source>
</evidence>
<evidence type="ECO:0000256" key="4">
    <source>
        <dbReference type="ARBA" id="ARBA00022490"/>
    </source>
</evidence>
<evidence type="ECO:0000256" key="2">
    <source>
        <dbReference type="ARBA" id="ARBA00004210"/>
    </source>
</evidence>
<keyword evidence="8" id="KW-1185">Reference proteome</keyword>
<dbReference type="AlphaFoldDB" id="A0A922I8C7"/>
<dbReference type="OrthoDB" id="9983138at2759"/>
<organism evidence="7 8">
    <name type="scientific">Dermatophagoides farinae</name>
    <name type="common">American house dust mite</name>
    <dbReference type="NCBI Taxonomy" id="6954"/>
    <lineage>
        <taxon>Eukaryota</taxon>
        <taxon>Metazoa</taxon>
        <taxon>Ecdysozoa</taxon>
        <taxon>Arthropoda</taxon>
        <taxon>Chelicerata</taxon>
        <taxon>Arachnida</taxon>
        <taxon>Acari</taxon>
        <taxon>Acariformes</taxon>
        <taxon>Sarcoptiformes</taxon>
        <taxon>Astigmata</taxon>
        <taxon>Psoroptidia</taxon>
        <taxon>Analgoidea</taxon>
        <taxon>Pyroglyphidae</taxon>
        <taxon>Dermatophagoidinae</taxon>
        <taxon>Dermatophagoides</taxon>
    </lineage>
</organism>